<dbReference type="EMBL" id="CP003379">
    <property type="protein sequence ID" value="AFL87215.1"/>
    <property type="molecule type" value="Genomic_DNA"/>
</dbReference>
<proteinExistence type="inferred from homology"/>
<dbReference type="InterPro" id="IPR036388">
    <property type="entry name" value="WH-like_DNA-bd_sf"/>
</dbReference>
<dbReference type="GO" id="GO:0045892">
    <property type="term" value="P:negative regulation of DNA-templated transcription"/>
    <property type="evidence" value="ECO:0007669"/>
    <property type="project" value="InterPro"/>
</dbReference>
<dbReference type="Gene3D" id="1.10.10.10">
    <property type="entry name" value="Winged helix-like DNA-binding domain superfamily/Winged helix DNA-binding domain"/>
    <property type="match status" value="1"/>
</dbReference>
<evidence type="ECO:0000256" key="1">
    <source>
        <dbReference type="ARBA" id="ARBA00011046"/>
    </source>
</evidence>
<reference evidence="5 6" key="1">
    <citation type="submission" date="2012-06" db="EMBL/GenBank/DDBJ databases">
        <title>Complete genome of Terriglobus roseus DSM 18391.</title>
        <authorList>
            <consortium name="US DOE Joint Genome Institute (JGI-PGF)"/>
            <person name="Lucas S."/>
            <person name="Copeland A."/>
            <person name="Lapidus A."/>
            <person name="Glavina del Rio T."/>
            <person name="Dalin E."/>
            <person name="Tice H."/>
            <person name="Bruce D."/>
            <person name="Goodwin L."/>
            <person name="Pitluck S."/>
            <person name="Peters L."/>
            <person name="Mikhailova N."/>
            <person name="Munk A.C.C."/>
            <person name="Kyrpides N."/>
            <person name="Mavromatis K."/>
            <person name="Ivanova N."/>
            <person name="Brettin T."/>
            <person name="Detter J.C."/>
            <person name="Han C."/>
            <person name="Larimer F."/>
            <person name="Land M."/>
            <person name="Hauser L."/>
            <person name="Markowitz V."/>
            <person name="Cheng J.-F."/>
            <person name="Hugenholtz P."/>
            <person name="Woyke T."/>
            <person name="Wu D."/>
            <person name="Brambilla E."/>
            <person name="Klenk H.-P."/>
            <person name="Eisen J.A."/>
        </authorList>
    </citation>
    <scope>NUCLEOTIDE SEQUENCE [LARGE SCALE GENOMIC DNA]</scope>
    <source>
        <strain evidence="6">DSM 18391 / NRRL B-41598 / KBS 63</strain>
    </source>
</reference>
<comment type="similarity">
    <text evidence="1">Belongs to the BlaI transcriptional regulatory family.</text>
</comment>
<evidence type="ECO:0000313" key="6">
    <source>
        <dbReference type="Proteomes" id="UP000006056"/>
    </source>
</evidence>
<keyword evidence="6" id="KW-1185">Reference proteome</keyword>
<accession>I3ZD97</accession>
<dbReference type="Pfam" id="PF03965">
    <property type="entry name" value="Penicillinase_R"/>
    <property type="match status" value="1"/>
</dbReference>
<evidence type="ECO:0000256" key="3">
    <source>
        <dbReference type="ARBA" id="ARBA00023125"/>
    </source>
</evidence>
<organism evidence="5 6">
    <name type="scientific">Terriglobus roseus (strain DSM 18391 / NRRL B-41598 / KBS 63)</name>
    <dbReference type="NCBI Taxonomy" id="926566"/>
    <lineage>
        <taxon>Bacteria</taxon>
        <taxon>Pseudomonadati</taxon>
        <taxon>Acidobacteriota</taxon>
        <taxon>Terriglobia</taxon>
        <taxon>Terriglobales</taxon>
        <taxon>Acidobacteriaceae</taxon>
        <taxon>Terriglobus</taxon>
    </lineage>
</organism>
<dbReference type="RefSeq" id="WP_014784784.1">
    <property type="nucleotide sequence ID" value="NC_018014.1"/>
</dbReference>
<evidence type="ECO:0000313" key="5">
    <source>
        <dbReference type="EMBL" id="AFL87215.1"/>
    </source>
</evidence>
<dbReference type="GO" id="GO:0003677">
    <property type="term" value="F:DNA binding"/>
    <property type="evidence" value="ECO:0007669"/>
    <property type="project" value="UniProtKB-KW"/>
</dbReference>
<dbReference type="eggNOG" id="COG3682">
    <property type="taxonomic scope" value="Bacteria"/>
</dbReference>
<dbReference type="HOGENOM" id="CLU_119090_4_3_0"/>
<dbReference type="OrthoDB" id="118292at2"/>
<keyword evidence="2" id="KW-0805">Transcription regulation</keyword>
<dbReference type="InterPro" id="IPR005650">
    <property type="entry name" value="BlaI_family"/>
</dbReference>
<dbReference type="SUPFAM" id="SSF46785">
    <property type="entry name" value="Winged helix' DNA-binding domain"/>
    <property type="match status" value="1"/>
</dbReference>
<dbReference type="STRING" id="926566.Terro_0888"/>
<dbReference type="PIRSF" id="PIRSF019455">
    <property type="entry name" value="CopR_AtkY"/>
    <property type="match status" value="1"/>
</dbReference>
<dbReference type="InterPro" id="IPR036390">
    <property type="entry name" value="WH_DNA-bd_sf"/>
</dbReference>
<gene>
    <name evidence="5" type="ordered locus">Terro_0888</name>
</gene>
<evidence type="ECO:0000256" key="4">
    <source>
        <dbReference type="ARBA" id="ARBA00023163"/>
    </source>
</evidence>
<protein>
    <submittedName>
        <fullName evidence="5">Putative transcriptional regulator</fullName>
    </submittedName>
</protein>
<evidence type="ECO:0000256" key="2">
    <source>
        <dbReference type="ARBA" id="ARBA00023015"/>
    </source>
</evidence>
<keyword evidence="4" id="KW-0804">Transcription</keyword>
<keyword evidence="3" id="KW-0238">DNA-binding</keyword>
<name>I3ZD97_TERRK</name>
<dbReference type="AlphaFoldDB" id="I3ZD97"/>
<dbReference type="Proteomes" id="UP000006056">
    <property type="component" value="Chromosome"/>
</dbReference>
<dbReference type="KEGG" id="trs:Terro_0888"/>
<sequence length="141" mass="15013">MPAPTASKSIDKQALTPLELEIMQVLWSAGPSTASEVVPQLAGNLAYNTVQTMLQVLLRKGRVKRVAEGRAYRYRATVTRERAAGSAISDLVKRMFGGSAEAMLLAMVDAGQVGAEDLQRARKALQAAEKSAEAAAKEARG</sequence>